<protein>
    <submittedName>
        <fullName evidence="1">Uncharacterized protein</fullName>
    </submittedName>
</protein>
<sequence>MPGENQTILLAIIDDNLHMCATAQTSLFNQRDNKSLGLFNSYNHITVSNSTKLFFVEGKLALTRSKGGNITSNYSGSLIPTNSPLLIRRN</sequence>
<name>A0ABM8YVV3_9PROT</name>
<dbReference type="EMBL" id="OU912926">
    <property type="protein sequence ID" value="CAG9931579.1"/>
    <property type="molecule type" value="Genomic_DNA"/>
</dbReference>
<reference evidence="1 2" key="1">
    <citation type="submission" date="2021-10" db="EMBL/GenBank/DDBJ databases">
        <authorList>
            <person name="Koch H."/>
        </authorList>
    </citation>
    <scope>NUCLEOTIDE SEQUENCE [LARGE SCALE GENOMIC DNA]</scope>
    <source>
        <strain evidence="1">6680</strain>
    </source>
</reference>
<gene>
    <name evidence="1" type="ORF">NTG6680_0326</name>
</gene>
<keyword evidence="2" id="KW-1185">Reference proteome</keyword>
<organism evidence="1 2">
    <name type="scientific">Candidatus Nitrotoga arctica</name>
    <dbReference type="NCBI Taxonomy" id="453162"/>
    <lineage>
        <taxon>Bacteria</taxon>
        <taxon>Pseudomonadati</taxon>
        <taxon>Pseudomonadota</taxon>
        <taxon>Betaproteobacteria</taxon>
        <taxon>Nitrosomonadales</taxon>
        <taxon>Gallionellaceae</taxon>
        <taxon>Candidatus Nitrotoga</taxon>
    </lineage>
</organism>
<accession>A0ABM8YVV3</accession>
<dbReference type="Proteomes" id="UP000839052">
    <property type="component" value="Chromosome"/>
</dbReference>
<evidence type="ECO:0000313" key="1">
    <source>
        <dbReference type="EMBL" id="CAG9931579.1"/>
    </source>
</evidence>
<evidence type="ECO:0000313" key="2">
    <source>
        <dbReference type="Proteomes" id="UP000839052"/>
    </source>
</evidence>
<proteinExistence type="predicted"/>